<evidence type="ECO:0000259" key="2">
    <source>
        <dbReference type="Pfam" id="PF13924"/>
    </source>
</evidence>
<feature type="signal peptide" evidence="1">
    <location>
        <begin position="1"/>
        <end position="23"/>
    </location>
</feature>
<protein>
    <recommendedName>
        <fullName evidence="2">Lipocalin-like domain-containing protein</fullName>
    </recommendedName>
</protein>
<feature type="chain" id="PRO_5026708824" description="Lipocalin-like domain-containing protein" evidence="1">
    <location>
        <begin position="24"/>
        <end position="165"/>
    </location>
</feature>
<feature type="domain" description="Lipocalin-like" evidence="2">
    <location>
        <begin position="41"/>
        <end position="154"/>
    </location>
</feature>
<dbReference type="KEGG" id="uru:DSM104443_02271"/>
<sequence>MRWNGPWRIALAFVSGIALQLIAATALAQATQPASAAKRLVGTWRLVSITESRRQESRGEKPTGLIYYDDKGNMAVQIMPDRPRAKFAGTSPTPDEARDAILGYTAYFGTYTVDEKLQTVTHNRAGNIDPSGLGDFVRRYEFLSEDKIVLRPLETKGGLTWERVK</sequence>
<gene>
    <name evidence="3" type="ORF">DSM104443_02271</name>
</gene>
<organism evidence="3 4">
    <name type="scientific">Usitatibacter rugosus</name>
    <dbReference type="NCBI Taxonomy" id="2732067"/>
    <lineage>
        <taxon>Bacteria</taxon>
        <taxon>Pseudomonadati</taxon>
        <taxon>Pseudomonadota</taxon>
        <taxon>Betaproteobacteria</taxon>
        <taxon>Nitrosomonadales</taxon>
        <taxon>Usitatibacteraceae</taxon>
        <taxon>Usitatibacter</taxon>
    </lineage>
</organism>
<dbReference type="Pfam" id="PF13924">
    <property type="entry name" value="Lipocalin_5"/>
    <property type="match status" value="1"/>
</dbReference>
<keyword evidence="1" id="KW-0732">Signal</keyword>
<proteinExistence type="predicted"/>
<dbReference type="InterPro" id="IPR024311">
    <property type="entry name" value="Lipocalin-like"/>
</dbReference>
<evidence type="ECO:0000256" key="1">
    <source>
        <dbReference type="SAM" id="SignalP"/>
    </source>
</evidence>
<dbReference type="EMBL" id="CP053069">
    <property type="protein sequence ID" value="QJR11198.1"/>
    <property type="molecule type" value="Genomic_DNA"/>
</dbReference>
<name>A0A6M4GWF2_9PROT</name>
<accession>A0A6M4GWF2</accession>
<evidence type="ECO:0000313" key="3">
    <source>
        <dbReference type="EMBL" id="QJR11198.1"/>
    </source>
</evidence>
<dbReference type="AlphaFoldDB" id="A0A6M4GWF2"/>
<keyword evidence="4" id="KW-1185">Reference proteome</keyword>
<reference evidence="3 4" key="1">
    <citation type="submission" date="2020-04" db="EMBL/GenBank/DDBJ databases">
        <title>Usitatibacter rugosus gen. nov., sp. nov. and Usitatibacter palustris sp. nov., novel members of Usitatibacteraceae fam. nov. within the order Nitrosomonadales isolated from soil.</title>
        <authorList>
            <person name="Huber K.J."/>
            <person name="Neumann-Schaal M."/>
            <person name="Geppert A."/>
            <person name="Luckner M."/>
            <person name="Wanner G."/>
            <person name="Overmann J."/>
        </authorList>
    </citation>
    <scope>NUCLEOTIDE SEQUENCE [LARGE SCALE GENOMIC DNA]</scope>
    <source>
        <strain evidence="3 4">0125_3</strain>
    </source>
</reference>
<evidence type="ECO:0000313" key="4">
    <source>
        <dbReference type="Proteomes" id="UP000501534"/>
    </source>
</evidence>
<dbReference type="Proteomes" id="UP000501534">
    <property type="component" value="Chromosome"/>
</dbReference>